<dbReference type="RefSeq" id="WP_073589724.1">
    <property type="nucleotide sequence ID" value="NZ_FRFD01000009.1"/>
</dbReference>
<dbReference type="Proteomes" id="UP000184612">
    <property type="component" value="Unassembled WGS sequence"/>
</dbReference>
<evidence type="ECO:0000256" key="9">
    <source>
        <dbReference type="ARBA" id="ARBA00023141"/>
    </source>
</evidence>
<dbReference type="GO" id="GO:0004107">
    <property type="term" value="F:chorismate synthase activity"/>
    <property type="evidence" value="ECO:0007669"/>
    <property type="project" value="UniProtKB-UniRule"/>
</dbReference>
<keyword evidence="10 11" id="KW-0456">Lyase</keyword>
<comment type="catalytic activity">
    <reaction evidence="11 12">
        <text>5-O-(1-carboxyvinyl)-3-phosphoshikimate = chorismate + phosphate</text>
        <dbReference type="Rhea" id="RHEA:21020"/>
        <dbReference type="ChEBI" id="CHEBI:29748"/>
        <dbReference type="ChEBI" id="CHEBI:43474"/>
        <dbReference type="ChEBI" id="CHEBI:57701"/>
        <dbReference type="EC" id="4.2.3.5"/>
    </reaction>
</comment>
<dbReference type="GO" id="GO:0010181">
    <property type="term" value="F:FMN binding"/>
    <property type="evidence" value="ECO:0007669"/>
    <property type="project" value="TreeGrafter"/>
</dbReference>
<comment type="function">
    <text evidence="11">Catalyzes the anti-1,4-elimination of the C-3 phosphate and the C-6 proR hydrogen from 5-enolpyruvylshikimate-3-phosphate (EPSP) to yield chorismate, which is the branch point compound that serves as the starting substrate for the three terminal pathways of aromatic amino acid biosynthesis. This reaction introduces a second double bond into the aromatic ring system.</text>
</comment>
<dbReference type="PROSITE" id="PS00789">
    <property type="entry name" value="CHORISMATE_SYNTHASE_3"/>
    <property type="match status" value="1"/>
</dbReference>
<evidence type="ECO:0000256" key="1">
    <source>
        <dbReference type="ARBA" id="ARBA00005044"/>
    </source>
</evidence>
<name>A0A1M7YEZ0_9FIRM</name>
<protein>
    <recommendedName>
        <fullName evidence="3 11">Chorismate synthase</fullName>
        <shortName evidence="11">CS</shortName>
        <ecNumber evidence="3 11">4.2.3.5</ecNumber>
    </recommendedName>
    <alternativeName>
        <fullName evidence="11">5-enolpyruvylshikimate-3-phosphate phospholyase</fullName>
    </alternativeName>
</protein>
<dbReference type="PANTHER" id="PTHR21085:SF0">
    <property type="entry name" value="CHORISMATE SYNTHASE"/>
    <property type="match status" value="1"/>
</dbReference>
<dbReference type="OrthoDB" id="9771806at2"/>
<evidence type="ECO:0000256" key="10">
    <source>
        <dbReference type="ARBA" id="ARBA00023239"/>
    </source>
</evidence>
<keyword evidence="9 11" id="KW-0057">Aromatic amino acid biosynthesis</keyword>
<dbReference type="PROSITE" id="PS00787">
    <property type="entry name" value="CHORISMATE_SYNTHASE_1"/>
    <property type="match status" value="1"/>
</dbReference>
<evidence type="ECO:0000313" key="14">
    <source>
        <dbReference type="Proteomes" id="UP000184612"/>
    </source>
</evidence>
<dbReference type="NCBIfam" id="NF003793">
    <property type="entry name" value="PRK05382.1"/>
    <property type="match status" value="1"/>
</dbReference>
<dbReference type="UniPathway" id="UPA00053">
    <property type="reaction ID" value="UER00090"/>
</dbReference>
<keyword evidence="8 11" id="KW-0521">NADP</keyword>
<dbReference type="InterPro" id="IPR020541">
    <property type="entry name" value="Chorismate_synthase_CS"/>
</dbReference>
<keyword evidence="14" id="KW-1185">Reference proteome</keyword>
<comment type="similarity">
    <text evidence="2 11 12">Belongs to the chorismate synthase family.</text>
</comment>
<dbReference type="PANTHER" id="PTHR21085">
    <property type="entry name" value="CHORISMATE SYNTHASE"/>
    <property type="match status" value="1"/>
</dbReference>
<gene>
    <name evidence="11" type="primary">aroC</name>
    <name evidence="13" type="ORF">SAMN02745217_03062</name>
</gene>
<accession>A0A1M7YEZ0</accession>
<feature type="binding site" evidence="11">
    <location>
        <begin position="299"/>
        <end position="303"/>
    </location>
    <ligand>
        <name>FMN</name>
        <dbReference type="ChEBI" id="CHEBI:58210"/>
    </ligand>
</feature>
<comment type="caution">
    <text evidence="11">Lacks conserved residue(s) required for the propagation of feature annotation.</text>
</comment>
<dbReference type="Gene3D" id="3.60.150.10">
    <property type="entry name" value="Chorismate synthase AroC"/>
    <property type="match status" value="1"/>
</dbReference>
<dbReference type="InterPro" id="IPR000453">
    <property type="entry name" value="Chorismate_synth"/>
</dbReference>
<dbReference type="AlphaFoldDB" id="A0A1M7YEZ0"/>
<evidence type="ECO:0000256" key="7">
    <source>
        <dbReference type="ARBA" id="ARBA00022827"/>
    </source>
</evidence>
<dbReference type="CDD" id="cd07304">
    <property type="entry name" value="Chorismate_synthase"/>
    <property type="match status" value="1"/>
</dbReference>
<dbReference type="PIRSF" id="PIRSF001456">
    <property type="entry name" value="Chorismate_synth"/>
    <property type="match status" value="1"/>
</dbReference>
<evidence type="ECO:0000256" key="8">
    <source>
        <dbReference type="ARBA" id="ARBA00022857"/>
    </source>
</evidence>
<organism evidence="13 14">
    <name type="scientific">Anaerocolumna xylanovorans DSM 12503</name>
    <dbReference type="NCBI Taxonomy" id="1121345"/>
    <lineage>
        <taxon>Bacteria</taxon>
        <taxon>Bacillati</taxon>
        <taxon>Bacillota</taxon>
        <taxon>Clostridia</taxon>
        <taxon>Lachnospirales</taxon>
        <taxon>Lachnospiraceae</taxon>
        <taxon>Anaerocolumna</taxon>
    </lineage>
</organism>
<evidence type="ECO:0000256" key="12">
    <source>
        <dbReference type="RuleBase" id="RU000605"/>
    </source>
</evidence>
<comment type="subunit">
    <text evidence="11">Homotetramer.</text>
</comment>
<keyword evidence="6 11" id="KW-0288">FMN</keyword>
<keyword evidence="4 11" id="KW-0028">Amino-acid biosynthesis</keyword>
<dbReference type="PROSITE" id="PS00788">
    <property type="entry name" value="CHORISMATE_SYNTHASE_2"/>
    <property type="match status" value="1"/>
</dbReference>
<dbReference type="GO" id="GO:0009423">
    <property type="term" value="P:chorismate biosynthetic process"/>
    <property type="evidence" value="ECO:0007669"/>
    <property type="project" value="UniProtKB-UniRule"/>
</dbReference>
<dbReference type="GO" id="GO:0005829">
    <property type="term" value="C:cytosol"/>
    <property type="evidence" value="ECO:0007669"/>
    <property type="project" value="TreeGrafter"/>
</dbReference>
<evidence type="ECO:0000256" key="5">
    <source>
        <dbReference type="ARBA" id="ARBA00022630"/>
    </source>
</evidence>
<dbReference type="GO" id="GO:0008652">
    <property type="term" value="P:amino acid biosynthetic process"/>
    <property type="evidence" value="ECO:0007669"/>
    <property type="project" value="UniProtKB-KW"/>
</dbReference>
<dbReference type="EMBL" id="FRFD01000009">
    <property type="protein sequence ID" value="SHO51204.1"/>
    <property type="molecule type" value="Genomic_DNA"/>
</dbReference>
<evidence type="ECO:0000256" key="3">
    <source>
        <dbReference type="ARBA" id="ARBA00013036"/>
    </source>
</evidence>
<feature type="binding site" evidence="11">
    <location>
        <position position="325"/>
    </location>
    <ligand>
        <name>FMN</name>
        <dbReference type="ChEBI" id="CHEBI:58210"/>
    </ligand>
</feature>
<dbReference type="InterPro" id="IPR035904">
    <property type="entry name" value="Chorismate_synth_AroC_sf"/>
</dbReference>
<feature type="binding site" evidence="11">
    <location>
        <position position="54"/>
    </location>
    <ligand>
        <name>NADP(+)</name>
        <dbReference type="ChEBI" id="CHEBI:58349"/>
    </ligand>
</feature>
<dbReference type="GO" id="GO:0009073">
    <property type="term" value="P:aromatic amino acid family biosynthetic process"/>
    <property type="evidence" value="ECO:0007669"/>
    <property type="project" value="UniProtKB-KW"/>
</dbReference>
<dbReference type="HAMAP" id="MF_00300">
    <property type="entry name" value="Chorismate_synth"/>
    <property type="match status" value="1"/>
</dbReference>
<comment type="pathway">
    <text evidence="1 11 12">Metabolic intermediate biosynthesis; chorismate biosynthesis; chorismate from D-erythrose 4-phosphate and phosphoenolpyruvate: step 7/7.</text>
</comment>
<evidence type="ECO:0000256" key="11">
    <source>
        <dbReference type="HAMAP-Rule" id="MF_00300"/>
    </source>
</evidence>
<dbReference type="EC" id="4.2.3.5" evidence="3 11"/>
<evidence type="ECO:0000256" key="4">
    <source>
        <dbReference type="ARBA" id="ARBA00022605"/>
    </source>
</evidence>
<feature type="binding site" evidence="11">
    <location>
        <begin position="125"/>
        <end position="127"/>
    </location>
    <ligand>
        <name>FMN</name>
        <dbReference type="ChEBI" id="CHEBI:58210"/>
    </ligand>
</feature>
<dbReference type="NCBIfam" id="TIGR00033">
    <property type="entry name" value="aroC"/>
    <property type="match status" value="1"/>
</dbReference>
<keyword evidence="7 11" id="KW-0274">FAD</keyword>
<sequence length="371" mass="39654">MAGSTFGSMFRITTWGESHGQGIGAVIDGCPAGLELNEEAIQVFLDRRRPGQTRYTTQRNEADTVKILSGVFEGRTTGTPISLAVMNTNQISKDYSEIAGYYRPGHADYTYDTKYGFRDYRGGGRSSGRETIGRVAAGAIASSILKELGINVCAYTKSIGNITIDYAKCNKDNIFKSPFYMPDMEASAAAETLMQEKIKELNSVGGVIECIISGVPAGVGEPVFDKLDANLGKAVLSIGAVKGIEFGSGFLAAEKTGIENNDPFLYAADGKVTKLSNHAGGILGGISDGSEIVFRAAVKPTASIAMNQRTINKAGENIDIKIKGRHDPVIVPRAVVVVEAMAAITLVDMLFVSMTSKMDSIIKFFQKEQGD</sequence>
<feature type="binding site" evidence="11">
    <location>
        <position position="48"/>
    </location>
    <ligand>
        <name>NADP(+)</name>
        <dbReference type="ChEBI" id="CHEBI:58349"/>
    </ligand>
</feature>
<evidence type="ECO:0000256" key="2">
    <source>
        <dbReference type="ARBA" id="ARBA00008014"/>
    </source>
</evidence>
<reference evidence="13 14" key="1">
    <citation type="submission" date="2016-12" db="EMBL/GenBank/DDBJ databases">
        <authorList>
            <person name="Song W.-J."/>
            <person name="Kurnit D.M."/>
        </authorList>
    </citation>
    <scope>NUCLEOTIDE SEQUENCE [LARGE SCALE GENOMIC DNA]</scope>
    <source>
        <strain evidence="13 14">DSM 12503</strain>
    </source>
</reference>
<proteinExistence type="inferred from homology"/>
<evidence type="ECO:0000313" key="13">
    <source>
        <dbReference type="EMBL" id="SHO51204.1"/>
    </source>
</evidence>
<feature type="binding site" evidence="11">
    <location>
        <position position="284"/>
    </location>
    <ligand>
        <name>FMN</name>
        <dbReference type="ChEBI" id="CHEBI:58210"/>
    </ligand>
</feature>
<evidence type="ECO:0000256" key="6">
    <source>
        <dbReference type="ARBA" id="ARBA00022643"/>
    </source>
</evidence>
<comment type="cofactor">
    <cofactor evidence="11 12">
        <name>FMNH2</name>
        <dbReference type="ChEBI" id="CHEBI:57618"/>
    </cofactor>
    <text evidence="11 12">Reduced FMN (FMNH(2)).</text>
</comment>
<keyword evidence="5 11" id="KW-0285">Flavoprotein</keyword>
<dbReference type="Pfam" id="PF01264">
    <property type="entry name" value="Chorismate_synt"/>
    <property type="match status" value="1"/>
</dbReference>
<dbReference type="SUPFAM" id="SSF103263">
    <property type="entry name" value="Chorismate synthase, AroC"/>
    <property type="match status" value="1"/>
</dbReference>
<dbReference type="STRING" id="1121345.SAMN02745217_03062"/>